<evidence type="ECO:0000313" key="5">
    <source>
        <dbReference type="EMBL" id="GGF52775.1"/>
    </source>
</evidence>
<dbReference type="EMBL" id="BMEM01000003">
    <property type="protein sequence ID" value="GGF52775.1"/>
    <property type="molecule type" value="Genomic_DNA"/>
</dbReference>
<dbReference type="Pfam" id="PF13692">
    <property type="entry name" value="Glyco_trans_1_4"/>
    <property type="match status" value="1"/>
</dbReference>
<dbReference type="GO" id="GO:0016757">
    <property type="term" value="F:glycosyltransferase activity"/>
    <property type="evidence" value="ECO:0007669"/>
    <property type="project" value="UniProtKB-KW"/>
</dbReference>
<evidence type="ECO:0000256" key="3">
    <source>
        <dbReference type="ARBA" id="ARBA00022679"/>
    </source>
</evidence>
<dbReference type="SUPFAM" id="SSF53756">
    <property type="entry name" value="UDP-Glycosyltransferase/glycogen phosphorylase"/>
    <property type="match status" value="1"/>
</dbReference>
<keyword evidence="6" id="KW-1185">Reference proteome</keyword>
<reference evidence="5" key="1">
    <citation type="journal article" date="2014" name="Int. J. Syst. Evol. Microbiol.">
        <title>Complete genome sequence of Corynebacterium casei LMG S-19264T (=DSM 44701T), isolated from a smear-ripened cheese.</title>
        <authorList>
            <consortium name="US DOE Joint Genome Institute (JGI-PGF)"/>
            <person name="Walter F."/>
            <person name="Albersmeier A."/>
            <person name="Kalinowski J."/>
            <person name="Ruckert C."/>
        </authorList>
    </citation>
    <scope>NUCLEOTIDE SEQUENCE</scope>
    <source>
        <strain evidence="5">CGMCC 1.12160</strain>
    </source>
</reference>
<dbReference type="Proteomes" id="UP000605670">
    <property type="component" value="Unassembled WGS sequence"/>
</dbReference>
<dbReference type="Pfam" id="PF13579">
    <property type="entry name" value="Glyco_trans_4_4"/>
    <property type="match status" value="1"/>
</dbReference>
<dbReference type="PANTHER" id="PTHR45947:SF3">
    <property type="entry name" value="SULFOQUINOVOSYL TRANSFERASE SQD2"/>
    <property type="match status" value="1"/>
</dbReference>
<dbReference type="InterPro" id="IPR050194">
    <property type="entry name" value="Glycosyltransferase_grp1"/>
</dbReference>
<evidence type="ECO:0000256" key="2">
    <source>
        <dbReference type="ARBA" id="ARBA00022676"/>
    </source>
</evidence>
<sequence>MPSINSRGRKQVERLAAGLASRLPAHTGPRQWTEFVTATRVRRAARLVEPDPRAALVLLAPVLAADPPPQAWLVAARAHEQLGETARANELAARALEVEGHGVDALLERKKLAARTGFVEDTAAALELMATTPPTSRQEVELAQAELRHAPRALLERYAATVREAAGEDRLGVEAAEELLDEDALVTAHATDPARFAELTERVLTTRTHPVAVVTRALTRERAWQEAADFVCVTPGSQRVGPQASGTFPTRDVVDAATRALRAGHATPAAMLAARALAATPRSRTAQETFTAAHDQIRIIRAGWQFPTDAGAPAYEVEPRSALAVLSQSMPHTSGGYATRTHGILTGLAARGRHIEAVTRLGFPYDRWSGSTRTVPESDLVDGIRYHRLLDQRRRYPQHPLADYVGETADGVERLARAQRAALIHASSFYVAGMAGLTAARRLGIPFLYEMRGLEELMKVSRDPDFEGSEREAFLRLVETQVAAEADGALIITKALREEMVARGVAEERAHVVPNGVHTHQFLPMERDPELEARYGYEGKTVIGYVGGLVDYEGVDLLMTAVSKLRAARAADDFRVHVVGDGPYERVVREAAVAGGVLDIVTFTGRVPHAEVTKHLSLVDVAPFPRLPLPVCELISPIKPFESMSMGKAVVASDVAALAEIVEDGRTGRLFRKGDAESLAAVLGELVDDPAQRRVLGQAAREWVVAERDWARITTFVDEIYDEVLARRGLV</sequence>
<dbReference type="InterPro" id="IPR028098">
    <property type="entry name" value="Glyco_trans_4-like_N"/>
</dbReference>
<dbReference type="Gene3D" id="3.40.50.2000">
    <property type="entry name" value="Glycogen Phosphorylase B"/>
    <property type="match status" value="2"/>
</dbReference>
<accession>A0A917F4W7</accession>
<gene>
    <name evidence="5" type="ORF">GCM10011366_20710</name>
</gene>
<comment type="caution">
    <text evidence="5">The sequence shown here is derived from an EMBL/GenBank/DDBJ whole genome shotgun (WGS) entry which is preliminary data.</text>
</comment>
<evidence type="ECO:0000259" key="4">
    <source>
        <dbReference type="Pfam" id="PF13579"/>
    </source>
</evidence>
<keyword evidence="3" id="KW-0808">Transferase</keyword>
<dbReference type="RefSeq" id="WP_188430489.1">
    <property type="nucleotide sequence ID" value="NZ_BAABKH010000003.1"/>
</dbReference>
<evidence type="ECO:0000313" key="6">
    <source>
        <dbReference type="Proteomes" id="UP000605670"/>
    </source>
</evidence>
<dbReference type="PANTHER" id="PTHR45947">
    <property type="entry name" value="SULFOQUINOVOSYL TRANSFERASE SQD2"/>
    <property type="match status" value="1"/>
</dbReference>
<evidence type="ECO:0000256" key="1">
    <source>
        <dbReference type="ARBA" id="ARBA00021292"/>
    </source>
</evidence>
<keyword evidence="2" id="KW-0328">Glycosyltransferase</keyword>
<organism evidence="5 6">
    <name type="scientific">Ornithinimicrobium tianjinense</name>
    <dbReference type="NCBI Taxonomy" id="1195761"/>
    <lineage>
        <taxon>Bacteria</taxon>
        <taxon>Bacillati</taxon>
        <taxon>Actinomycetota</taxon>
        <taxon>Actinomycetes</taxon>
        <taxon>Micrococcales</taxon>
        <taxon>Ornithinimicrobiaceae</taxon>
        <taxon>Ornithinimicrobium</taxon>
    </lineage>
</organism>
<dbReference type="CDD" id="cd03794">
    <property type="entry name" value="GT4_WbuB-like"/>
    <property type="match status" value="1"/>
</dbReference>
<name>A0A917F4W7_9MICO</name>
<feature type="domain" description="Glycosyltransferase subfamily 4-like N-terminal" evidence="4">
    <location>
        <begin position="335"/>
        <end position="516"/>
    </location>
</feature>
<reference evidence="5" key="2">
    <citation type="submission" date="2020-09" db="EMBL/GenBank/DDBJ databases">
        <authorList>
            <person name="Sun Q."/>
            <person name="Zhou Y."/>
        </authorList>
    </citation>
    <scope>NUCLEOTIDE SEQUENCE</scope>
    <source>
        <strain evidence="5">CGMCC 1.12160</strain>
    </source>
</reference>
<dbReference type="AlphaFoldDB" id="A0A917F4W7"/>
<protein>
    <recommendedName>
        <fullName evidence="1">D-inositol 3-phosphate glycosyltransferase</fullName>
    </recommendedName>
</protein>
<dbReference type="GO" id="GO:1901137">
    <property type="term" value="P:carbohydrate derivative biosynthetic process"/>
    <property type="evidence" value="ECO:0007669"/>
    <property type="project" value="UniProtKB-ARBA"/>
</dbReference>
<proteinExistence type="predicted"/>